<dbReference type="SUPFAM" id="SSF47473">
    <property type="entry name" value="EF-hand"/>
    <property type="match status" value="1"/>
</dbReference>
<dbReference type="GeneTree" id="ENSGT00960000187253"/>
<protein>
    <submittedName>
        <fullName evidence="5">S100 calcium binding protein W</fullName>
    </submittedName>
</protein>
<dbReference type="PROSITE" id="PS00018">
    <property type="entry name" value="EF_HAND_1"/>
    <property type="match status" value="1"/>
</dbReference>
<reference evidence="5" key="2">
    <citation type="submission" date="2025-08" db="UniProtKB">
        <authorList>
            <consortium name="Ensembl"/>
        </authorList>
    </citation>
    <scope>IDENTIFICATION</scope>
</reference>
<accession>A0A667Z9G7</accession>
<evidence type="ECO:0000259" key="4">
    <source>
        <dbReference type="PROSITE" id="PS50222"/>
    </source>
</evidence>
<evidence type="ECO:0000313" key="6">
    <source>
        <dbReference type="Proteomes" id="UP000472263"/>
    </source>
</evidence>
<keyword evidence="1" id="KW-0479">Metal-binding</keyword>
<dbReference type="PANTHER" id="PTHR11639:SF126">
    <property type="entry name" value="S100 CALCIUM-BINDING PROTEIN W"/>
    <property type="match status" value="1"/>
</dbReference>
<dbReference type="CDD" id="cd00213">
    <property type="entry name" value="S-100"/>
    <property type="match status" value="1"/>
</dbReference>
<dbReference type="FunCoup" id="A0A667Z9G7">
    <property type="interactions" value="3"/>
</dbReference>
<dbReference type="InParanoid" id="A0A667Z9G7"/>
<dbReference type="GO" id="GO:0048471">
    <property type="term" value="C:perinuclear region of cytoplasm"/>
    <property type="evidence" value="ECO:0007669"/>
    <property type="project" value="TreeGrafter"/>
</dbReference>
<keyword evidence="6" id="KW-1185">Reference proteome</keyword>
<dbReference type="GO" id="GO:0048306">
    <property type="term" value="F:calcium-dependent protein binding"/>
    <property type="evidence" value="ECO:0007669"/>
    <property type="project" value="TreeGrafter"/>
</dbReference>
<dbReference type="InterPro" id="IPR018247">
    <property type="entry name" value="EF_Hand_1_Ca_BS"/>
</dbReference>
<organism evidence="5 6">
    <name type="scientific">Myripristis murdjan</name>
    <name type="common">pinecone soldierfish</name>
    <dbReference type="NCBI Taxonomy" id="586833"/>
    <lineage>
        <taxon>Eukaryota</taxon>
        <taxon>Metazoa</taxon>
        <taxon>Chordata</taxon>
        <taxon>Craniata</taxon>
        <taxon>Vertebrata</taxon>
        <taxon>Euteleostomi</taxon>
        <taxon>Actinopterygii</taxon>
        <taxon>Neopterygii</taxon>
        <taxon>Teleostei</taxon>
        <taxon>Neoteleostei</taxon>
        <taxon>Acanthomorphata</taxon>
        <taxon>Holocentriformes</taxon>
        <taxon>Holocentridae</taxon>
        <taxon>Myripristis</taxon>
    </lineage>
</organism>
<dbReference type="InterPro" id="IPR011992">
    <property type="entry name" value="EF-hand-dom_pair"/>
</dbReference>
<evidence type="ECO:0000256" key="1">
    <source>
        <dbReference type="ARBA" id="ARBA00022723"/>
    </source>
</evidence>
<dbReference type="InterPro" id="IPR034325">
    <property type="entry name" value="S-100_dom"/>
</dbReference>
<sequence>MPRLEEAIKIMVELFEEYAGQDSKQVSIEELKELLEKDVESPQLKEKIHPDDIKEALELLDKNHDGEVNFREFSRCLAALAKGYHKQKRGKGGKRGKGKEDPEADS</sequence>
<dbReference type="Gene3D" id="1.10.238.10">
    <property type="entry name" value="EF-hand"/>
    <property type="match status" value="1"/>
</dbReference>
<reference evidence="5" key="1">
    <citation type="submission" date="2019-06" db="EMBL/GenBank/DDBJ databases">
        <authorList>
            <consortium name="Wellcome Sanger Institute Data Sharing"/>
        </authorList>
    </citation>
    <scope>NUCLEOTIDE SEQUENCE [LARGE SCALE GENOMIC DNA]</scope>
</reference>
<dbReference type="GO" id="GO:0005615">
    <property type="term" value="C:extracellular space"/>
    <property type="evidence" value="ECO:0007669"/>
    <property type="project" value="TreeGrafter"/>
</dbReference>
<evidence type="ECO:0000256" key="2">
    <source>
        <dbReference type="ARBA" id="ARBA00022837"/>
    </source>
</evidence>
<dbReference type="PROSITE" id="PS50222">
    <property type="entry name" value="EF_HAND_2"/>
    <property type="match status" value="1"/>
</dbReference>
<dbReference type="Pfam" id="PF13499">
    <property type="entry name" value="EF-hand_7"/>
    <property type="match status" value="1"/>
</dbReference>
<dbReference type="GO" id="GO:0046914">
    <property type="term" value="F:transition metal ion binding"/>
    <property type="evidence" value="ECO:0007669"/>
    <property type="project" value="InterPro"/>
</dbReference>
<dbReference type="SMART" id="SM00054">
    <property type="entry name" value="EFh"/>
    <property type="match status" value="1"/>
</dbReference>
<gene>
    <name evidence="5" type="primary">s100w</name>
</gene>
<keyword evidence="2" id="KW-0106">Calcium</keyword>
<feature type="domain" description="EF-hand" evidence="4">
    <location>
        <begin position="48"/>
        <end position="83"/>
    </location>
</feature>
<dbReference type="PANTHER" id="PTHR11639">
    <property type="entry name" value="S100 CALCIUM-BINDING PROTEIN"/>
    <property type="match status" value="1"/>
</dbReference>
<dbReference type="Proteomes" id="UP000472263">
    <property type="component" value="Chromosome 16"/>
</dbReference>
<reference evidence="5" key="3">
    <citation type="submission" date="2025-09" db="UniProtKB">
        <authorList>
            <consortium name="Ensembl"/>
        </authorList>
    </citation>
    <scope>IDENTIFICATION</scope>
</reference>
<dbReference type="AlphaFoldDB" id="A0A667Z9G7"/>
<dbReference type="InterPro" id="IPR002048">
    <property type="entry name" value="EF_hand_dom"/>
</dbReference>
<evidence type="ECO:0000256" key="3">
    <source>
        <dbReference type="SAM" id="MobiDB-lite"/>
    </source>
</evidence>
<feature type="region of interest" description="Disordered" evidence="3">
    <location>
        <begin position="84"/>
        <end position="106"/>
    </location>
</feature>
<name>A0A667Z9G7_9TELE</name>
<evidence type="ECO:0000313" key="5">
    <source>
        <dbReference type="Ensembl" id="ENSMMDP00005032639.1"/>
    </source>
</evidence>
<proteinExistence type="predicted"/>
<dbReference type="Ensembl" id="ENSMMDT00005033371.1">
    <property type="protein sequence ID" value="ENSMMDP00005032639.1"/>
    <property type="gene ID" value="ENSMMDG00005015374.1"/>
</dbReference>
<feature type="compositionally biased region" description="Basic residues" evidence="3">
    <location>
        <begin position="84"/>
        <end position="97"/>
    </location>
</feature>
<dbReference type="OrthoDB" id="26525at2759"/>
<dbReference type="GO" id="GO:0005509">
    <property type="term" value="F:calcium ion binding"/>
    <property type="evidence" value="ECO:0007669"/>
    <property type="project" value="InterPro"/>
</dbReference>